<evidence type="ECO:0000256" key="13">
    <source>
        <dbReference type="SAM" id="Phobius"/>
    </source>
</evidence>
<evidence type="ECO:0000256" key="12">
    <source>
        <dbReference type="SAM" id="MobiDB-lite"/>
    </source>
</evidence>
<evidence type="ECO:0000313" key="15">
    <source>
        <dbReference type="EMBL" id="GAA2515396.1"/>
    </source>
</evidence>
<evidence type="ECO:0000256" key="2">
    <source>
        <dbReference type="ARBA" id="ARBA00004370"/>
    </source>
</evidence>
<comment type="catalytic activity">
    <reaction evidence="1">
        <text>ATP + protein L-histidine = ADP + protein N-phospho-L-histidine.</text>
        <dbReference type="EC" id="2.7.13.3"/>
    </reaction>
</comment>
<dbReference type="EMBL" id="BAAARY010000003">
    <property type="protein sequence ID" value="GAA2515396.1"/>
    <property type="molecule type" value="Genomic_DNA"/>
</dbReference>
<keyword evidence="4" id="KW-0597">Phosphoprotein</keyword>
<keyword evidence="5" id="KW-0808">Transferase</keyword>
<dbReference type="EC" id="2.7.13.3" evidence="3"/>
<keyword evidence="16" id="KW-1185">Reference proteome</keyword>
<dbReference type="Gene3D" id="6.10.340.10">
    <property type="match status" value="1"/>
</dbReference>
<evidence type="ECO:0000256" key="9">
    <source>
        <dbReference type="ARBA" id="ARBA00022840"/>
    </source>
</evidence>
<keyword evidence="6 13" id="KW-0812">Transmembrane</keyword>
<organism evidence="15 16">
    <name type="scientific">Pilimelia columellifera subsp. columellifera</name>
    <dbReference type="NCBI Taxonomy" id="706583"/>
    <lineage>
        <taxon>Bacteria</taxon>
        <taxon>Bacillati</taxon>
        <taxon>Actinomycetota</taxon>
        <taxon>Actinomycetes</taxon>
        <taxon>Micromonosporales</taxon>
        <taxon>Micromonosporaceae</taxon>
        <taxon>Pilimelia</taxon>
    </lineage>
</organism>
<evidence type="ECO:0000256" key="6">
    <source>
        <dbReference type="ARBA" id="ARBA00022692"/>
    </source>
</evidence>
<evidence type="ECO:0000256" key="10">
    <source>
        <dbReference type="ARBA" id="ARBA00022989"/>
    </source>
</evidence>
<dbReference type="InterPro" id="IPR003660">
    <property type="entry name" value="HAMP_dom"/>
</dbReference>
<keyword evidence="9" id="KW-0067">ATP-binding</keyword>
<feature type="region of interest" description="Disordered" evidence="12">
    <location>
        <begin position="640"/>
        <end position="663"/>
    </location>
</feature>
<keyword evidence="7" id="KW-0547">Nucleotide-binding</keyword>
<evidence type="ECO:0000256" key="5">
    <source>
        <dbReference type="ARBA" id="ARBA00022679"/>
    </source>
</evidence>
<evidence type="ECO:0000259" key="14">
    <source>
        <dbReference type="PROSITE" id="PS50885"/>
    </source>
</evidence>
<feature type="compositionally biased region" description="Low complexity" evidence="12">
    <location>
        <begin position="813"/>
        <end position="823"/>
    </location>
</feature>
<dbReference type="Proteomes" id="UP001499978">
    <property type="component" value="Unassembled WGS sequence"/>
</dbReference>
<dbReference type="Gene3D" id="3.30.565.10">
    <property type="entry name" value="Histidine kinase-like ATPase, C-terminal domain"/>
    <property type="match status" value="1"/>
</dbReference>
<feature type="transmembrane region" description="Helical" evidence="13">
    <location>
        <begin position="28"/>
        <end position="48"/>
    </location>
</feature>
<dbReference type="PANTHER" id="PTHR44936">
    <property type="entry name" value="SENSOR PROTEIN CREC"/>
    <property type="match status" value="1"/>
</dbReference>
<dbReference type="SUPFAM" id="SSF55874">
    <property type="entry name" value="ATPase domain of HSP90 chaperone/DNA topoisomerase II/histidine kinase"/>
    <property type="match status" value="1"/>
</dbReference>
<sequence length="870" mass="93216">MDGRPACDDAWQERSALLLSRLRIRGKIALLVVFPLLAAVSLAIPVVADRVRQADRAAATAERAQLARQVGQLIQGLQQERLLLFGVVFRVAKPAQLREQVQLTTTRVAGLRELPTVRRSPGLQQALDGTRALAGLTSAAGGDDFQPDRVVLTYGDVIARLIDALRLQEGMDGATPEGRQMVALDASMRSDEGICVAATFAFLIVATKEDRAVALYFAALAAIDLSVDRFKLFATSEQQVLYKQEEKRVQETFGPAFSANVGSDPRPLLAGFPLRLLLPALLAHSGSDRAVSSKIISDVEDEVDRERDYQLTTAYLVGGAALLLVLAVAALSVLTARRVIRPLTLLTESADRIARLTQDELVRAADDEMETGRDVRLDPVVVEAMDEIGDLARAFERVRGTAVSLVQRQVLVRRNVAQMFGHVGRRTQNLVGRQIAFIERLEAEEGDPRRRAELSQLDHVANRLRRNASSLVVLSGENSPDERVSPLALVDVARLALAEIESGHRIDLEIPRDIALIPAVINDLVLIIAELMENATVFSPPDTRVSVIADSTARGAVARIVDHGIGMSDTQLATENGRLRHRERLDIAPTGALGLFVVGRLARRHGLRIALLANPGGGTVVNVEIPRGLLSTDATPERVSVPDRVRSGRGAPTAALSGPRPTRAGDRFDAALLERACEVMHDAPSWGAFVPHQRSPWADVVGAEEVAFPGSSAMTLESRAHPGEDTTLMIMPSPPELPSSGGVAGRALVTENHGPRFDHADVPTARAGELSALTAPLGGIGTAPATPAAPPPVIEASTALPRLDRRVPGAALAAGGGDLASSSVRGRAPVPRQRADADAVRDLVEQFESGVERALADDVRHRSTVEGTRL</sequence>
<feature type="region of interest" description="Disordered" evidence="12">
    <location>
        <begin position="813"/>
        <end position="837"/>
    </location>
</feature>
<feature type="domain" description="HAMP" evidence="14">
    <location>
        <begin position="337"/>
        <end position="407"/>
    </location>
</feature>
<keyword evidence="8" id="KW-0418">Kinase</keyword>
<evidence type="ECO:0000256" key="3">
    <source>
        <dbReference type="ARBA" id="ARBA00012438"/>
    </source>
</evidence>
<feature type="transmembrane region" description="Helical" evidence="13">
    <location>
        <begin position="314"/>
        <end position="336"/>
    </location>
</feature>
<keyword evidence="10 13" id="KW-1133">Transmembrane helix</keyword>
<evidence type="ECO:0000256" key="4">
    <source>
        <dbReference type="ARBA" id="ARBA00022553"/>
    </source>
</evidence>
<accession>A0ABN3N6L0</accession>
<keyword evidence="11" id="KW-0902">Two-component regulatory system</keyword>
<proteinExistence type="predicted"/>
<comment type="subcellular location">
    <subcellularLocation>
        <location evidence="2">Membrane</location>
    </subcellularLocation>
</comment>
<name>A0ABN3N6L0_9ACTN</name>
<dbReference type="PROSITE" id="PS50885">
    <property type="entry name" value="HAMP"/>
    <property type="match status" value="1"/>
</dbReference>
<dbReference type="SMART" id="SM00387">
    <property type="entry name" value="HATPase_c"/>
    <property type="match status" value="1"/>
</dbReference>
<dbReference type="InterPro" id="IPR003594">
    <property type="entry name" value="HATPase_dom"/>
</dbReference>
<dbReference type="PANTHER" id="PTHR44936:SF9">
    <property type="entry name" value="SENSOR PROTEIN CREC"/>
    <property type="match status" value="1"/>
</dbReference>
<evidence type="ECO:0000313" key="16">
    <source>
        <dbReference type="Proteomes" id="UP001499978"/>
    </source>
</evidence>
<evidence type="ECO:0000256" key="1">
    <source>
        <dbReference type="ARBA" id="ARBA00000085"/>
    </source>
</evidence>
<gene>
    <name evidence="15" type="ORF">GCM10010201_09700</name>
</gene>
<keyword evidence="13" id="KW-0472">Membrane</keyword>
<dbReference type="Pfam" id="PF02518">
    <property type="entry name" value="HATPase_c"/>
    <property type="match status" value="1"/>
</dbReference>
<evidence type="ECO:0000256" key="7">
    <source>
        <dbReference type="ARBA" id="ARBA00022741"/>
    </source>
</evidence>
<evidence type="ECO:0000256" key="8">
    <source>
        <dbReference type="ARBA" id="ARBA00022777"/>
    </source>
</evidence>
<comment type="caution">
    <text evidence="15">The sequence shown here is derived from an EMBL/GenBank/DDBJ whole genome shotgun (WGS) entry which is preliminary data.</text>
</comment>
<dbReference type="InterPro" id="IPR036890">
    <property type="entry name" value="HATPase_C_sf"/>
</dbReference>
<reference evidence="15 16" key="1">
    <citation type="journal article" date="2019" name="Int. J. Syst. Evol. Microbiol.">
        <title>The Global Catalogue of Microorganisms (GCM) 10K type strain sequencing project: providing services to taxonomists for standard genome sequencing and annotation.</title>
        <authorList>
            <consortium name="The Broad Institute Genomics Platform"/>
            <consortium name="The Broad Institute Genome Sequencing Center for Infectious Disease"/>
            <person name="Wu L."/>
            <person name="Ma J."/>
        </authorList>
    </citation>
    <scope>NUCLEOTIDE SEQUENCE [LARGE SCALE GENOMIC DNA]</scope>
    <source>
        <strain evidence="15 16">JCM 3367</strain>
    </source>
</reference>
<protein>
    <recommendedName>
        <fullName evidence="3">histidine kinase</fullName>
        <ecNumber evidence="3">2.7.13.3</ecNumber>
    </recommendedName>
</protein>
<evidence type="ECO:0000256" key="11">
    <source>
        <dbReference type="ARBA" id="ARBA00023012"/>
    </source>
</evidence>
<dbReference type="InterPro" id="IPR050980">
    <property type="entry name" value="2C_sensor_his_kinase"/>
</dbReference>